<reference evidence="2" key="1">
    <citation type="journal article" date="2022" name="Mol. Ecol. Resour.">
        <title>The genomes of chicory, endive, great burdock and yacon provide insights into Asteraceae palaeo-polyploidization history and plant inulin production.</title>
        <authorList>
            <person name="Fan W."/>
            <person name="Wang S."/>
            <person name="Wang H."/>
            <person name="Wang A."/>
            <person name="Jiang F."/>
            <person name="Liu H."/>
            <person name="Zhao H."/>
            <person name="Xu D."/>
            <person name="Zhang Y."/>
        </authorList>
    </citation>
    <scope>NUCLEOTIDE SEQUENCE [LARGE SCALE GENOMIC DNA]</scope>
    <source>
        <strain evidence="2">cv. Yunnan</strain>
    </source>
</reference>
<organism evidence="1 2">
    <name type="scientific">Smallanthus sonchifolius</name>
    <dbReference type="NCBI Taxonomy" id="185202"/>
    <lineage>
        <taxon>Eukaryota</taxon>
        <taxon>Viridiplantae</taxon>
        <taxon>Streptophyta</taxon>
        <taxon>Embryophyta</taxon>
        <taxon>Tracheophyta</taxon>
        <taxon>Spermatophyta</taxon>
        <taxon>Magnoliopsida</taxon>
        <taxon>eudicotyledons</taxon>
        <taxon>Gunneridae</taxon>
        <taxon>Pentapetalae</taxon>
        <taxon>asterids</taxon>
        <taxon>campanulids</taxon>
        <taxon>Asterales</taxon>
        <taxon>Asteraceae</taxon>
        <taxon>Asteroideae</taxon>
        <taxon>Heliantheae alliance</taxon>
        <taxon>Millerieae</taxon>
        <taxon>Smallanthus</taxon>
    </lineage>
</organism>
<gene>
    <name evidence="1" type="ORF">L1987_65272</name>
</gene>
<reference evidence="1 2" key="2">
    <citation type="journal article" date="2022" name="Mol. Ecol. Resour.">
        <title>The genomes of chicory, endive, great burdock and yacon provide insights into Asteraceae paleo-polyploidization history and plant inulin production.</title>
        <authorList>
            <person name="Fan W."/>
            <person name="Wang S."/>
            <person name="Wang H."/>
            <person name="Wang A."/>
            <person name="Jiang F."/>
            <person name="Liu H."/>
            <person name="Zhao H."/>
            <person name="Xu D."/>
            <person name="Zhang Y."/>
        </authorList>
    </citation>
    <scope>NUCLEOTIDE SEQUENCE [LARGE SCALE GENOMIC DNA]</scope>
    <source>
        <strain evidence="2">cv. Yunnan</strain>
        <tissue evidence="1">Leaves</tissue>
    </source>
</reference>
<keyword evidence="2" id="KW-1185">Reference proteome</keyword>
<comment type="caution">
    <text evidence="1">The sequence shown here is derived from an EMBL/GenBank/DDBJ whole genome shotgun (WGS) entry which is preliminary data.</text>
</comment>
<name>A0ACB9BU79_9ASTR</name>
<dbReference type="EMBL" id="CM042039">
    <property type="protein sequence ID" value="KAI3725484.1"/>
    <property type="molecule type" value="Genomic_DNA"/>
</dbReference>
<accession>A0ACB9BU79</accession>
<sequence length="160" mass="18145">MPDESSIIGSSHGLLCFFGYYQLKKPMDVLWNISIRKAVAVVVPNAKDVKCRKNGFLYGLATDRFTMDGEFSSRNLIISFDVTSEEFREVNLPHSLAHDVSERSLYISKLRKSLVVLEHHEMVYTVWMMNDGGTESFTKLFTIKTPDGAILSVLEFRKSG</sequence>
<evidence type="ECO:0000313" key="1">
    <source>
        <dbReference type="EMBL" id="KAI3725484.1"/>
    </source>
</evidence>
<proteinExistence type="predicted"/>
<evidence type="ECO:0000313" key="2">
    <source>
        <dbReference type="Proteomes" id="UP001056120"/>
    </source>
</evidence>
<protein>
    <submittedName>
        <fullName evidence="1">Uncharacterized protein</fullName>
    </submittedName>
</protein>
<dbReference type="Proteomes" id="UP001056120">
    <property type="component" value="Linkage Group LG22"/>
</dbReference>